<dbReference type="PROSITE" id="PS01359">
    <property type="entry name" value="ZF_PHD_1"/>
    <property type="match status" value="1"/>
</dbReference>
<dbReference type="InterPro" id="IPR019786">
    <property type="entry name" value="Zinc_finger_PHD-type_CS"/>
</dbReference>
<accession>A0A8S3QW37</accession>
<feature type="compositionally biased region" description="Low complexity" evidence="4">
    <location>
        <begin position="156"/>
        <end position="165"/>
    </location>
</feature>
<dbReference type="CDD" id="cd15489">
    <property type="entry name" value="PHD_SF"/>
    <property type="match status" value="1"/>
</dbReference>
<dbReference type="AlphaFoldDB" id="A0A8S3QW37"/>
<comment type="caution">
    <text evidence="6">The sequence shown here is derived from an EMBL/GenBank/DDBJ whole genome shotgun (WGS) entry which is preliminary data.</text>
</comment>
<evidence type="ECO:0000256" key="3">
    <source>
        <dbReference type="ARBA" id="ARBA00022833"/>
    </source>
</evidence>
<feature type="chain" id="PRO_5035924315" description="PHD-type domain-containing protein" evidence="5">
    <location>
        <begin position="22"/>
        <end position="224"/>
    </location>
</feature>
<evidence type="ECO:0000256" key="1">
    <source>
        <dbReference type="ARBA" id="ARBA00022723"/>
    </source>
</evidence>
<feature type="signal peptide" evidence="5">
    <location>
        <begin position="1"/>
        <end position="21"/>
    </location>
</feature>
<reference evidence="6" key="1">
    <citation type="submission" date="2021-03" db="EMBL/GenBank/DDBJ databases">
        <authorList>
            <person name="Bekaert M."/>
        </authorList>
    </citation>
    <scope>NUCLEOTIDE SEQUENCE</scope>
</reference>
<evidence type="ECO:0008006" key="8">
    <source>
        <dbReference type="Google" id="ProtNLM"/>
    </source>
</evidence>
<proteinExistence type="predicted"/>
<dbReference type="Proteomes" id="UP000683360">
    <property type="component" value="Unassembled WGS sequence"/>
</dbReference>
<keyword evidence="5" id="KW-0732">Signal</keyword>
<feature type="compositionally biased region" description="Polar residues" evidence="4">
    <location>
        <begin position="139"/>
        <end position="155"/>
    </location>
</feature>
<dbReference type="Gene3D" id="3.30.40.10">
    <property type="entry name" value="Zinc/RING finger domain, C3HC4 (zinc finger)"/>
    <property type="match status" value="1"/>
</dbReference>
<evidence type="ECO:0000313" key="6">
    <source>
        <dbReference type="EMBL" id="CAG2200637.1"/>
    </source>
</evidence>
<keyword evidence="1" id="KW-0479">Metal-binding</keyword>
<evidence type="ECO:0000256" key="5">
    <source>
        <dbReference type="SAM" id="SignalP"/>
    </source>
</evidence>
<protein>
    <recommendedName>
        <fullName evidence="8">PHD-type domain-containing protein</fullName>
    </recommendedName>
</protein>
<dbReference type="InterPro" id="IPR011011">
    <property type="entry name" value="Znf_FYVE_PHD"/>
</dbReference>
<dbReference type="GO" id="GO:0008270">
    <property type="term" value="F:zinc ion binding"/>
    <property type="evidence" value="ECO:0007669"/>
    <property type="project" value="UniProtKB-KW"/>
</dbReference>
<evidence type="ECO:0000256" key="2">
    <source>
        <dbReference type="ARBA" id="ARBA00022771"/>
    </source>
</evidence>
<dbReference type="SUPFAM" id="SSF57903">
    <property type="entry name" value="FYVE/PHD zinc finger"/>
    <property type="match status" value="1"/>
</dbReference>
<feature type="region of interest" description="Disordered" evidence="4">
    <location>
        <begin position="126"/>
        <end position="165"/>
    </location>
</feature>
<organism evidence="6 7">
    <name type="scientific">Mytilus edulis</name>
    <name type="common">Blue mussel</name>
    <dbReference type="NCBI Taxonomy" id="6550"/>
    <lineage>
        <taxon>Eukaryota</taxon>
        <taxon>Metazoa</taxon>
        <taxon>Spiralia</taxon>
        <taxon>Lophotrochozoa</taxon>
        <taxon>Mollusca</taxon>
        <taxon>Bivalvia</taxon>
        <taxon>Autobranchia</taxon>
        <taxon>Pteriomorphia</taxon>
        <taxon>Mytilida</taxon>
        <taxon>Mytiloidea</taxon>
        <taxon>Mytilidae</taxon>
        <taxon>Mytilinae</taxon>
        <taxon>Mytilus</taxon>
    </lineage>
</organism>
<name>A0A8S3QW37_MYTED</name>
<evidence type="ECO:0000256" key="4">
    <source>
        <dbReference type="SAM" id="MobiDB-lite"/>
    </source>
</evidence>
<dbReference type="EMBL" id="CAJPWZ010000752">
    <property type="protein sequence ID" value="CAG2200637.1"/>
    <property type="molecule type" value="Genomic_DNA"/>
</dbReference>
<sequence>MSTKHKTLLILLILLANDIQQNPGPGNRSVFPCGVCEVPVSWSQVGVCCNNCSVWYHKTCGDISSRNMSYLEKSHVVWHCCKCNSINVDSFTYNSFILHTTNMYAPLSGTDSVFDSFTSCDHFSPLHTSSPKTRKRLSTKSTHSQKSSIGNSDKANTNSTRTSSKSTVFTKSTNFRLLTVNCCSINTNKSEFRAAVEYVKPDLICGTESWLKGINRVGTQRKTV</sequence>
<dbReference type="InterPro" id="IPR013083">
    <property type="entry name" value="Znf_RING/FYVE/PHD"/>
</dbReference>
<keyword evidence="3" id="KW-0862">Zinc</keyword>
<keyword evidence="7" id="KW-1185">Reference proteome</keyword>
<gene>
    <name evidence="6" type="ORF">MEDL_15276</name>
</gene>
<keyword evidence="2" id="KW-0863">Zinc-finger</keyword>
<evidence type="ECO:0000313" key="7">
    <source>
        <dbReference type="Proteomes" id="UP000683360"/>
    </source>
</evidence>